<dbReference type="CDD" id="cd18617">
    <property type="entry name" value="GH43_XynB-like"/>
    <property type="match status" value="1"/>
</dbReference>
<protein>
    <submittedName>
        <fullName evidence="8">Beta-xylosidase</fullName>
    </submittedName>
</protein>
<gene>
    <name evidence="8" type="ORF">EDD39_4822</name>
</gene>
<dbReference type="GO" id="GO:0004553">
    <property type="term" value="F:hydrolase activity, hydrolyzing O-glycosyl compounds"/>
    <property type="evidence" value="ECO:0007669"/>
    <property type="project" value="InterPro"/>
</dbReference>
<evidence type="ECO:0000313" key="9">
    <source>
        <dbReference type="Proteomes" id="UP000267408"/>
    </source>
</evidence>
<dbReference type="EMBL" id="RJVJ01000001">
    <property type="protein sequence ID" value="ROR46545.1"/>
    <property type="molecule type" value="Genomic_DNA"/>
</dbReference>
<feature type="domain" description="Beta-xylosidase C-terminal Concanavalin A-like" evidence="7">
    <location>
        <begin position="319"/>
        <end position="481"/>
    </location>
</feature>
<dbReference type="PANTHER" id="PTHR42812">
    <property type="entry name" value="BETA-XYLOSIDASE"/>
    <property type="match status" value="1"/>
</dbReference>
<keyword evidence="2 6" id="KW-0378">Hydrolase</keyword>
<evidence type="ECO:0000313" key="8">
    <source>
        <dbReference type="EMBL" id="ROR46545.1"/>
    </source>
</evidence>
<dbReference type="InterPro" id="IPR013320">
    <property type="entry name" value="ConA-like_dom_sf"/>
</dbReference>
<dbReference type="PANTHER" id="PTHR42812:SF12">
    <property type="entry name" value="BETA-XYLOSIDASE-RELATED"/>
    <property type="match status" value="1"/>
</dbReference>
<evidence type="ECO:0000256" key="2">
    <source>
        <dbReference type="ARBA" id="ARBA00022801"/>
    </source>
</evidence>
<dbReference type="InterPro" id="IPR041542">
    <property type="entry name" value="GH43_C2"/>
</dbReference>
<comment type="similarity">
    <text evidence="1 6">Belongs to the glycosyl hydrolase 43 family.</text>
</comment>
<dbReference type="Proteomes" id="UP000267408">
    <property type="component" value="Unassembled WGS sequence"/>
</dbReference>
<dbReference type="SUPFAM" id="SSF75005">
    <property type="entry name" value="Arabinanase/levansucrase/invertase"/>
    <property type="match status" value="1"/>
</dbReference>
<evidence type="ECO:0000256" key="6">
    <source>
        <dbReference type="RuleBase" id="RU361187"/>
    </source>
</evidence>
<dbReference type="RefSeq" id="WP_123559219.1">
    <property type="nucleotide sequence ID" value="NZ_RJVJ01000001.1"/>
</dbReference>
<dbReference type="AlphaFoldDB" id="A0A8G1UMI3"/>
<evidence type="ECO:0000256" key="3">
    <source>
        <dbReference type="ARBA" id="ARBA00023295"/>
    </source>
</evidence>
<feature type="site" description="Important for catalytic activity, responsible for pKa modulation of the active site Glu and correct orientation of both the proton donor and substrate" evidence="5">
    <location>
        <position position="123"/>
    </location>
</feature>
<evidence type="ECO:0000256" key="1">
    <source>
        <dbReference type="ARBA" id="ARBA00009865"/>
    </source>
</evidence>
<dbReference type="Pfam" id="PF17851">
    <property type="entry name" value="GH43_C2"/>
    <property type="match status" value="1"/>
</dbReference>
<feature type="active site" description="Proton donor" evidence="4">
    <location>
        <position position="183"/>
    </location>
</feature>
<dbReference type="Gene3D" id="2.60.120.200">
    <property type="match status" value="1"/>
</dbReference>
<dbReference type="InterPro" id="IPR006710">
    <property type="entry name" value="Glyco_hydro_43"/>
</dbReference>
<dbReference type="InterPro" id="IPR023296">
    <property type="entry name" value="Glyco_hydro_beta-prop_sf"/>
</dbReference>
<organism evidence="8 9">
    <name type="scientific">Kitasatospora cineracea</name>
    <dbReference type="NCBI Taxonomy" id="88074"/>
    <lineage>
        <taxon>Bacteria</taxon>
        <taxon>Bacillati</taxon>
        <taxon>Actinomycetota</taxon>
        <taxon>Actinomycetes</taxon>
        <taxon>Kitasatosporales</taxon>
        <taxon>Streptomycetaceae</taxon>
        <taxon>Kitasatospora</taxon>
    </lineage>
</organism>
<comment type="caution">
    <text evidence="8">The sequence shown here is derived from an EMBL/GenBank/DDBJ whole genome shotgun (WGS) entry which is preliminary data.</text>
</comment>
<dbReference type="GO" id="GO:0005975">
    <property type="term" value="P:carbohydrate metabolic process"/>
    <property type="evidence" value="ECO:0007669"/>
    <property type="project" value="InterPro"/>
</dbReference>
<accession>A0A8G1UMI3</accession>
<evidence type="ECO:0000256" key="5">
    <source>
        <dbReference type="PIRSR" id="PIRSR606710-2"/>
    </source>
</evidence>
<proteinExistence type="inferred from homology"/>
<dbReference type="Pfam" id="PF04616">
    <property type="entry name" value="Glyco_hydro_43"/>
    <property type="match status" value="1"/>
</dbReference>
<dbReference type="Gene3D" id="2.115.10.20">
    <property type="entry name" value="Glycosyl hydrolase domain, family 43"/>
    <property type="match status" value="1"/>
</dbReference>
<dbReference type="SUPFAM" id="SSF49899">
    <property type="entry name" value="Concanavalin A-like lectins/glucanases"/>
    <property type="match status" value="1"/>
</dbReference>
<dbReference type="InterPro" id="IPR051795">
    <property type="entry name" value="Glycosyl_Hydrlase_43"/>
</dbReference>
<evidence type="ECO:0000259" key="7">
    <source>
        <dbReference type="Pfam" id="PF17851"/>
    </source>
</evidence>
<evidence type="ECO:0000256" key="4">
    <source>
        <dbReference type="PIRSR" id="PIRSR606710-1"/>
    </source>
</evidence>
<dbReference type="OrthoDB" id="9801455at2"/>
<sequence>MTHRPNPLLPGFHPDPSVVRVDGVYYLVTSTFEYLPGMPVYRSADLAEWEHIGNVAERPEQVAVGKAATGGGVFAPTIRYHDGLFHVIVTVVGSGRGCVVFTAEDPAGPWSDGRTIDGVDGIDPDLVWDEDGTAYVTYSGLRLSGEEAGKHYGIEQVRVDLAAGRALEPPRSLWSGTGLRYPEAPHLYQHGDYWYLVIAEGGTERGHAVSIARGASPAGPFTGHPANPLLRASGSAQPVQNTGHADLVETPEGGWALVLLGVRPLGEAQAFSPLGRETFITDVTWSEDGWPVLSPVRLAPRTTTETAVFTFDDEAALDDPGWLAVRTTPRSHCRMADGHLVLLGGHAQLDDLQPVFVGRRQRHLNATVATTVALSAGTGGLAARYDEHHHFGLAVSTAAGTTLVTAWGAVAGLRQEWCQTYSAGPVELVIEIRTPTGPAAVSDRIRLLANGTLLAELDGRHWTAEACASFTSRIIGLHASEGAVRFTDLRYTGWETPSGTA</sequence>
<keyword evidence="3 6" id="KW-0326">Glycosidase</keyword>
<feature type="active site" description="Proton acceptor" evidence="4">
    <location>
        <position position="15"/>
    </location>
</feature>
<name>A0A8G1UMI3_9ACTN</name>
<reference evidence="8 9" key="1">
    <citation type="submission" date="2018-11" db="EMBL/GenBank/DDBJ databases">
        <title>Sequencing the genomes of 1000 actinobacteria strains.</title>
        <authorList>
            <person name="Klenk H.-P."/>
        </authorList>
    </citation>
    <scope>NUCLEOTIDE SEQUENCE [LARGE SCALE GENOMIC DNA]</scope>
    <source>
        <strain evidence="8 9">DSM 44780</strain>
    </source>
</reference>